<dbReference type="PROSITE" id="PS51257">
    <property type="entry name" value="PROKAR_LIPOPROTEIN"/>
    <property type="match status" value="1"/>
</dbReference>
<dbReference type="InterPro" id="IPR003423">
    <property type="entry name" value="OMP_efflux"/>
</dbReference>
<dbReference type="Gene3D" id="2.20.200.10">
    <property type="entry name" value="Outer membrane efflux proteins (OEP)"/>
    <property type="match status" value="1"/>
</dbReference>
<dbReference type="SUPFAM" id="SSF56954">
    <property type="entry name" value="Outer membrane efflux proteins (OEP)"/>
    <property type="match status" value="1"/>
</dbReference>
<gene>
    <name evidence="10" type="ORF">FHS49_001451</name>
</gene>
<evidence type="ECO:0000256" key="9">
    <source>
        <dbReference type="RuleBase" id="RU362097"/>
    </source>
</evidence>
<dbReference type="InterPro" id="IPR010131">
    <property type="entry name" value="MdtP/NodT-like"/>
</dbReference>
<keyword evidence="8 9" id="KW-0449">Lipoprotein</keyword>
<evidence type="ECO:0000313" key="11">
    <source>
        <dbReference type="Proteomes" id="UP000549617"/>
    </source>
</evidence>
<dbReference type="Gene3D" id="1.20.1600.10">
    <property type="entry name" value="Outer membrane efflux proteins (OEP)"/>
    <property type="match status" value="1"/>
</dbReference>
<dbReference type="GO" id="GO:0015562">
    <property type="term" value="F:efflux transmembrane transporter activity"/>
    <property type="evidence" value="ECO:0007669"/>
    <property type="project" value="InterPro"/>
</dbReference>
<evidence type="ECO:0000256" key="3">
    <source>
        <dbReference type="ARBA" id="ARBA00022452"/>
    </source>
</evidence>
<dbReference type="Pfam" id="PF02321">
    <property type="entry name" value="OEP"/>
    <property type="match status" value="2"/>
</dbReference>
<name>A0A7W9EDM5_9SPHN</name>
<comment type="similarity">
    <text evidence="2 9">Belongs to the outer membrane factor (OMF) (TC 1.B.17) family.</text>
</comment>
<protein>
    <submittedName>
        <fullName evidence="10">NodT family efflux transporter outer membrane factor (OMF) lipoprotein</fullName>
    </submittedName>
</protein>
<proteinExistence type="inferred from homology"/>
<keyword evidence="7 9" id="KW-0564">Palmitate</keyword>
<keyword evidence="5 9" id="KW-0732">Signal</keyword>
<dbReference type="PANTHER" id="PTHR30203:SF20">
    <property type="entry name" value="MULTIDRUG RESISTANCE OUTER MEMBRANE PROTEIN MDTP-RELATED"/>
    <property type="match status" value="1"/>
</dbReference>
<comment type="subcellular location">
    <subcellularLocation>
        <location evidence="9">Cell membrane</location>
        <topology evidence="9">Lipid-anchor</topology>
    </subcellularLocation>
    <subcellularLocation>
        <location evidence="1">Membrane</location>
    </subcellularLocation>
</comment>
<evidence type="ECO:0000256" key="8">
    <source>
        <dbReference type="ARBA" id="ARBA00023288"/>
    </source>
</evidence>
<sequence>MSRTPFLAASTLALSLMASGCASVPDLGSPAALRTAETIAASESLPGAGSAWPGEDWWVGYDDPQLAGLIEEGLRNAPDVAAAAARLRRAAGLAQQAGGALLPSVDVRGQGGLNKQSYNNGLPKEFVPKGWLDTGQVVLDLNFDLDLWGKNRAALAAATSEVRAAEIDAQQARLMLTTSIADAYADLARLHAERAIQQRTLELRIATQTLVAQREQNGLETRSSVRQADATASSARANVAAADEAIALRQNQIAALIGAGPDRGLAMTAPRLGALVAQGLPSDVTTDLIGRRPDIAAARARAEAAASRIKVARADFFPALRLSGLIGFQALGLDQLLEKDALYGNVGPAISLPIFHGGSIKGQYRGARATYDEAVANYDAIVLDAYRDVADAVASRRILTQRLVDVRAALAASEDAYAIARQRYDGGLSTYLDVLNIEDRLLAVRQASADLDARAFVLDVALIRALGGGFTITDAHFAKDNSHG</sequence>
<evidence type="ECO:0000313" key="10">
    <source>
        <dbReference type="EMBL" id="MBB5685443.1"/>
    </source>
</evidence>
<dbReference type="PANTHER" id="PTHR30203">
    <property type="entry name" value="OUTER MEMBRANE CATION EFFLUX PROTEIN"/>
    <property type="match status" value="1"/>
</dbReference>
<evidence type="ECO:0000256" key="2">
    <source>
        <dbReference type="ARBA" id="ARBA00007613"/>
    </source>
</evidence>
<keyword evidence="3 9" id="KW-1134">Transmembrane beta strand</keyword>
<comment type="caution">
    <text evidence="10">The sequence shown here is derived from an EMBL/GenBank/DDBJ whole genome shotgun (WGS) entry which is preliminary data.</text>
</comment>
<dbReference type="Proteomes" id="UP000549617">
    <property type="component" value="Unassembled WGS sequence"/>
</dbReference>
<dbReference type="GO" id="GO:0005886">
    <property type="term" value="C:plasma membrane"/>
    <property type="evidence" value="ECO:0007669"/>
    <property type="project" value="UniProtKB-SubCell"/>
</dbReference>
<accession>A0A7W9EDM5</accession>
<keyword evidence="11" id="KW-1185">Reference proteome</keyword>
<keyword evidence="4 9" id="KW-0812">Transmembrane</keyword>
<organism evidence="10 11">
    <name type="scientific">Sphingobium boeckii</name>
    <dbReference type="NCBI Taxonomy" id="1082345"/>
    <lineage>
        <taxon>Bacteria</taxon>
        <taxon>Pseudomonadati</taxon>
        <taxon>Pseudomonadota</taxon>
        <taxon>Alphaproteobacteria</taxon>
        <taxon>Sphingomonadales</taxon>
        <taxon>Sphingomonadaceae</taxon>
        <taxon>Sphingobium</taxon>
    </lineage>
</organism>
<dbReference type="AlphaFoldDB" id="A0A7W9EDM5"/>
<evidence type="ECO:0000256" key="1">
    <source>
        <dbReference type="ARBA" id="ARBA00004370"/>
    </source>
</evidence>
<feature type="signal peptide" evidence="9">
    <location>
        <begin position="1"/>
        <end position="24"/>
    </location>
</feature>
<evidence type="ECO:0000256" key="6">
    <source>
        <dbReference type="ARBA" id="ARBA00023136"/>
    </source>
</evidence>
<dbReference type="NCBIfam" id="TIGR01845">
    <property type="entry name" value="outer_NodT"/>
    <property type="match status" value="1"/>
</dbReference>
<evidence type="ECO:0000256" key="4">
    <source>
        <dbReference type="ARBA" id="ARBA00022692"/>
    </source>
</evidence>
<keyword evidence="6 9" id="KW-0472">Membrane</keyword>
<reference evidence="10 11" key="1">
    <citation type="submission" date="2020-08" db="EMBL/GenBank/DDBJ databases">
        <title>Genomic Encyclopedia of Type Strains, Phase IV (KMG-IV): sequencing the most valuable type-strain genomes for metagenomic binning, comparative biology and taxonomic classification.</title>
        <authorList>
            <person name="Goeker M."/>
        </authorList>
    </citation>
    <scope>NUCLEOTIDE SEQUENCE [LARGE SCALE GENOMIC DNA]</scope>
    <source>
        <strain evidence="10 11">DSM 25079</strain>
    </source>
</reference>
<evidence type="ECO:0000256" key="7">
    <source>
        <dbReference type="ARBA" id="ARBA00023139"/>
    </source>
</evidence>
<dbReference type="EMBL" id="JACIJC010000002">
    <property type="protein sequence ID" value="MBB5685443.1"/>
    <property type="molecule type" value="Genomic_DNA"/>
</dbReference>
<feature type="chain" id="PRO_5031602828" evidence="9">
    <location>
        <begin position="25"/>
        <end position="484"/>
    </location>
</feature>
<evidence type="ECO:0000256" key="5">
    <source>
        <dbReference type="ARBA" id="ARBA00022729"/>
    </source>
</evidence>